<reference evidence="2" key="1">
    <citation type="journal article" date="2019" name="Int. J. Syst. Evol. Microbiol.">
        <title>The Global Catalogue of Microorganisms (GCM) 10K type strain sequencing project: providing services to taxonomists for standard genome sequencing and annotation.</title>
        <authorList>
            <consortium name="The Broad Institute Genomics Platform"/>
            <consortium name="The Broad Institute Genome Sequencing Center for Infectious Disease"/>
            <person name="Wu L."/>
            <person name="Ma J."/>
        </authorList>
    </citation>
    <scope>NUCLEOTIDE SEQUENCE [LARGE SCALE GENOMIC DNA]</scope>
    <source>
        <strain evidence="2">JCM 16231</strain>
    </source>
</reference>
<protein>
    <recommendedName>
        <fullName evidence="3">Uracil-DNA glycosylase-like domain-containing protein</fullName>
    </recommendedName>
</protein>
<comment type="caution">
    <text evidence="1">The sequence shown here is derived from an EMBL/GenBank/DDBJ whole genome shotgun (WGS) entry which is preliminary data.</text>
</comment>
<evidence type="ECO:0000313" key="1">
    <source>
        <dbReference type="EMBL" id="GAA0762901.1"/>
    </source>
</evidence>
<name>A0ABN1KD08_9FLAO</name>
<organism evidence="1 2">
    <name type="scientific">Psychroflexus lacisalsi</name>
    <dbReference type="NCBI Taxonomy" id="503928"/>
    <lineage>
        <taxon>Bacteria</taxon>
        <taxon>Pseudomonadati</taxon>
        <taxon>Bacteroidota</taxon>
        <taxon>Flavobacteriia</taxon>
        <taxon>Flavobacteriales</taxon>
        <taxon>Flavobacteriaceae</taxon>
        <taxon>Psychroflexus</taxon>
    </lineage>
</organism>
<evidence type="ECO:0008006" key="3">
    <source>
        <dbReference type="Google" id="ProtNLM"/>
    </source>
</evidence>
<evidence type="ECO:0000313" key="2">
    <source>
        <dbReference type="Proteomes" id="UP001500185"/>
    </source>
</evidence>
<dbReference type="EMBL" id="BAAAGG010000022">
    <property type="protein sequence ID" value="GAA0762901.1"/>
    <property type="molecule type" value="Genomic_DNA"/>
</dbReference>
<sequence length="218" mass="25389">MSMNNFNTEIEKIAKHHRRAPIFDGVVSEKDYQESDIKILWVLKEANSSGENNSWDMREHIKNKLKTDTGIFKGWSSTFKKIIYVTNAILNNLSWNDELYHPSYKPEVIDNLKKIAYINIKKTGGGSSANHKEIQTYYEFSKTLLHNQIKEFSPNIIIFGGTFKFFQNDFDLEFDDFGSCKATNHQGTLFISAYHPMYPFKEETYVKDILTAVRKFSK</sequence>
<proteinExistence type="predicted"/>
<dbReference type="Proteomes" id="UP001500185">
    <property type="component" value="Unassembled WGS sequence"/>
</dbReference>
<accession>A0ABN1KD08</accession>
<gene>
    <name evidence="1" type="ORF">GCM10009433_23710</name>
</gene>
<keyword evidence="2" id="KW-1185">Reference proteome</keyword>
<dbReference type="RefSeq" id="WP_224454557.1">
    <property type="nucleotide sequence ID" value="NZ_BAAAGG010000022.1"/>
</dbReference>